<keyword evidence="2" id="KW-1185">Reference proteome</keyword>
<sequence>MMQMSTLTRTQKKKIADALLRGIKDPVIAKVLEISVEDVARERKSKGLSCKQVTETRYEYWKKLLYAGRSLKEIGELYGVSPYSVKLMLWKKERFSMMDVRKKISAERANSSRQARTSASFNW</sequence>
<gene>
    <name evidence="1" type="ORF">B9Z44_14445</name>
</gene>
<comment type="caution">
    <text evidence="1">The sequence shown here is derived from an EMBL/GenBank/DDBJ whole genome shotgun (WGS) entry which is preliminary data.</text>
</comment>
<name>A0A315EF45_9BURK</name>
<dbReference type="EMBL" id="NESP01000002">
    <property type="protein sequence ID" value="PUE56443.1"/>
    <property type="molecule type" value="Genomic_DNA"/>
</dbReference>
<proteinExistence type="predicted"/>
<accession>A0A315EF45</accession>
<dbReference type="AlphaFoldDB" id="A0A315EF45"/>
<organism evidence="1 2">
    <name type="scientific">Limnohabitans curvus</name>
    <dbReference type="NCBI Taxonomy" id="323423"/>
    <lineage>
        <taxon>Bacteria</taxon>
        <taxon>Pseudomonadati</taxon>
        <taxon>Pseudomonadota</taxon>
        <taxon>Betaproteobacteria</taxon>
        <taxon>Burkholderiales</taxon>
        <taxon>Comamonadaceae</taxon>
        <taxon>Limnohabitans</taxon>
    </lineage>
</organism>
<evidence type="ECO:0000313" key="1">
    <source>
        <dbReference type="EMBL" id="PUE56443.1"/>
    </source>
</evidence>
<reference evidence="1 2" key="1">
    <citation type="submission" date="2017-04" db="EMBL/GenBank/DDBJ databases">
        <title>Unexpected and diverse lifestyles within the genus Limnohabitans.</title>
        <authorList>
            <person name="Kasalicky V."/>
            <person name="Mehrshad M."/>
            <person name="Andrei S.-A."/>
            <person name="Salcher M."/>
            <person name="Kratochvilova H."/>
            <person name="Simek K."/>
            <person name="Ghai R."/>
        </authorList>
    </citation>
    <scope>NUCLEOTIDE SEQUENCE [LARGE SCALE GENOMIC DNA]</scope>
    <source>
        <strain evidence="1 2">MWH-C5</strain>
    </source>
</reference>
<dbReference type="Proteomes" id="UP000251341">
    <property type="component" value="Unassembled WGS sequence"/>
</dbReference>
<evidence type="ECO:0000313" key="2">
    <source>
        <dbReference type="Proteomes" id="UP000251341"/>
    </source>
</evidence>
<protein>
    <submittedName>
        <fullName evidence="1">Uncharacterized protein</fullName>
    </submittedName>
</protein>